<proteinExistence type="predicted"/>
<protein>
    <submittedName>
        <fullName evidence="2">Uncharacterized protein</fullName>
    </submittedName>
</protein>
<gene>
    <name evidence="2" type="ORF">DMC30DRAFT_53943</name>
</gene>
<organism evidence="2 3">
    <name type="scientific">Rhodotorula diobovata</name>
    <dbReference type="NCBI Taxonomy" id="5288"/>
    <lineage>
        <taxon>Eukaryota</taxon>
        <taxon>Fungi</taxon>
        <taxon>Dikarya</taxon>
        <taxon>Basidiomycota</taxon>
        <taxon>Pucciniomycotina</taxon>
        <taxon>Microbotryomycetes</taxon>
        <taxon>Sporidiobolales</taxon>
        <taxon>Sporidiobolaceae</taxon>
        <taxon>Rhodotorula</taxon>
    </lineage>
</organism>
<comment type="caution">
    <text evidence="2">The sequence shown here is derived from an EMBL/GenBank/DDBJ whole genome shotgun (WGS) entry which is preliminary data.</text>
</comment>
<dbReference type="OrthoDB" id="2537716at2759"/>
<evidence type="ECO:0000256" key="1">
    <source>
        <dbReference type="SAM" id="MobiDB-lite"/>
    </source>
</evidence>
<feature type="region of interest" description="Disordered" evidence="1">
    <location>
        <begin position="461"/>
        <end position="558"/>
    </location>
</feature>
<evidence type="ECO:0000313" key="3">
    <source>
        <dbReference type="Proteomes" id="UP000311382"/>
    </source>
</evidence>
<feature type="compositionally biased region" description="Low complexity" evidence="1">
    <location>
        <begin position="34"/>
        <end position="47"/>
    </location>
</feature>
<evidence type="ECO:0000313" key="2">
    <source>
        <dbReference type="EMBL" id="TNY18450.1"/>
    </source>
</evidence>
<name>A0A5C5FNR8_9BASI</name>
<reference evidence="2 3" key="1">
    <citation type="submission" date="2019-03" db="EMBL/GenBank/DDBJ databases">
        <title>Rhodosporidium diobovatum UCD-FST 08-225 genome sequencing, assembly, and annotation.</title>
        <authorList>
            <person name="Fakankun I.U."/>
            <person name="Fristensky B."/>
            <person name="Levin D.B."/>
        </authorList>
    </citation>
    <scope>NUCLEOTIDE SEQUENCE [LARGE SCALE GENOMIC DNA]</scope>
    <source>
        <strain evidence="2 3">UCD-FST 08-225</strain>
    </source>
</reference>
<feature type="region of interest" description="Disordered" evidence="1">
    <location>
        <begin position="161"/>
        <end position="183"/>
    </location>
</feature>
<feature type="region of interest" description="Disordered" evidence="1">
    <location>
        <begin position="198"/>
        <end position="242"/>
    </location>
</feature>
<feature type="compositionally biased region" description="Basic and acidic residues" evidence="1">
    <location>
        <begin position="299"/>
        <end position="314"/>
    </location>
</feature>
<sequence>MMESLKPRRSPRHRTSALPAERAPYSSPPPGPSAPRTASSPPAAQRAARARASYRRVLERDHSSCSGTPAEGVGDWAGRRTAYRRAGEESQGAVQKAKEGAQAHEQAAAEGSTDFPSSLPALLGHVSTTPSFPLDNSPFVSARLCAPSSYRFPPLSVLSSSSSKRPCSHATPNPHVVSAEHTKKRKLRHRYLRSELLLAGPAPLPSTAPSSGPKRPRTTVSAAAWWPSVSQSHGEGTASRFARQGAPEAAECGTGTGWVVQLALRFGGLRVGGAEDEDRSARTRAGRSRSRTRSRSRGRSRERGAAGGRGRADLPRPALPSRANSSPAVFGVSGLRTVYEAPVVEQRQQQQGTVELEGPALKKALLLNLRARMASDGGTSRGAEAGVRFKKWVVWNAWRAQAQEPPPQVEVELSLSEPSDTSSDFTLLGFADDDDLLGGSGTEGDGLLLADVDALLPVDALPSPPDQYATPADQSDGLVDEPSAISPLSLLLLPDEEDEEPEPATVSPSPPVARPPMRRTASLPNVSLGGHGSEERARVQPRLGTWEASRPGAVACEA</sequence>
<feature type="region of interest" description="Disordered" evidence="1">
    <location>
        <begin position="273"/>
        <end position="327"/>
    </location>
</feature>
<feature type="region of interest" description="Disordered" evidence="1">
    <location>
        <begin position="1"/>
        <end position="116"/>
    </location>
</feature>
<keyword evidence="3" id="KW-1185">Reference proteome</keyword>
<feature type="compositionally biased region" description="Basic residues" evidence="1">
    <location>
        <begin position="282"/>
        <end position="298"/>
    </location>
</feature>
<dbReference type="EMBL" id="SOZI01000138">
    <property type="protein sequence ID" value="TNY18450.1"/>
    <property type="molecule type" value="Genomic_DNA"/>
</dbReference>
<accession>A0A5C5FNR8</accession>
<dbReference type="Proteomes" id="UP000311382">
    <property type="component" value="Unassembled WGS sequence"/>
</dbReference>
<dbReference type="AlphaFoldDB" id="A0A5C5FNR8"/>